<dbReference type="GO" id="GO:0015288">
    <property type="term" value="F:porin activity"/>
    <property type="evidence" value="ECO:0007669"/>
    <property type="project" value="TreeGrafter"/>
</dbReference>
<evidence type="ECO:0000256" key="3">
    <source>
        <dbReference type="ARBA" id="ARBA00022729"/>
    </source>
</evidence>
<evidence type="ECO:0000256" key="1">
    <source>
        <dbReference type="ARBA" id="ARBA00009075"/>
    </source>
</evidence>
<reference evidence="5 6" key="1">
    <citation type="journal article" date="2017" name="Eur. J. Clin. Microbiol. Infect. Dis.">
        <title>Uncommonly isolated clinical Pseudomonas: identification and phylogenetic assignation.</title>
        <authorList>
            <person name="Mulet M."/>
            <person name="Gomila M."/>
            <person name="Ramirez A."/>
            <person name="Cardew S."/>
            <person name="Moore E.R."/>
            <person name="Lalucat J."/>
            <person name="Garcia-Valdes E."/>
        </authorList>
    </citation>
    <scope>NUCLEOTIDE SEQUENCE [LARGE SCALE GENOMIC DNA]</scope>
    <source>
        <strain evidence="5 6">SD129</strain>
    </source>
</reference>
<keyword evidence="3 4" id="KW-0732">Signal</keyword>
<evidence type="ECO:0000313" key="5">
    <source>
        <dbReference type="EMBL" id="TLX65312.1"/>
    </source>
</evidence>
<gene>
    <name evidence="5" type="ORF">DN820_00100</name>
</gene>
<dbReference type="InterPro" id="IPR005318">
    <property type="entry name" value="OM_porin_bac"/>
</dbReference>
<dbReference type="GO" id="GO:0016020">
    <property type="term" value="C:membrane"/>
    <property type="evidence" value="ECO:0007669"/>
    <property type="project" value="InterPro"/>
</dbReference>
<keyword evidence="2" id="KW-0813">Transport</keyword>
<organism evidence="5 6">
    <name type="scientific">Stutzerimonas nosocomialis</name>
    <dbReference type="NCBI Taxonomy" id="1056496"/>
    <lineage>
        <taxon>Bacteria</taxon>
        <taxon>Pseudomonadati</taxon>
        <taxon>Pseudomonadota</taxon>
        <taxon>Gammaproteobacteria</taxon>
        <taxon>Pseudomonadales</taxon>
        <taxon>Pseudomonadaceae</taxon>
        <taxon>Stutzerimonas</taxon>
    </lineage>
</organism>
<accession>A0A5R9QK09</accession>
<protein>
    <submittedName>
        <fullName evidence="5">Outer membrane porin, OprD family</fullName>
    </submittedName>
</protein>
<dbReference type="PANTHER" id="PTHR34596">
    <property type="entry name" value="CHITOPORIN"/>
    <property type="match status" value="1"/>
</dbReference>
<dbReference type="PANTHER" id="PTHR34596:SF2">
    <property type="entry name" value="CHITOPORIN"/>
    <property type="match status" value="1"/>
</dbReference>
<evidence type="ECO:0000313" key="6">
    <source>
        <dbReference type="Proteomes" id="UP000306753"/>
    </source>
</evidence>
<dbReference type="Proteomes" id="UP000306753">
    <property type="component" value="Unassembled WGS sequence"/>
</dbReference>
<dbReference type="AlphaFoldDB" id="A0A5R9QK09"/>
<name>A0A5R9QK09_9GAMM</name>
<evidence type="ECO:0000256" key="4">
    <source>
        <dbReference type="SAM" id="SignalP"/>
    </source>
</evidence>
<keyword evidence="6" id="KW-1185">Reference proteome</keyword>
<comment type="caution">
    <text evidence="5">The sequence shown here is derived from an EMBL/GenBank/DDBJ whole genome shotgun (WGS) entry which is preliminary data.</text>
</comment>
<comment type="similarity">
    <text evidence="1">Belongs to the outer membrane porin (Opr) (TC 1.B.25) family.</text>
</comment>
<dbReference type="EMBL" id="QLAG01000001">
    <property type="protein sequence ID" value="TLX65312.1"/>
    <property type="molecule type" value="Genomic_DNA"/>
</dbReference>
<dbReference type="Pfam" id="PF03573">
    <property type="entry name" value="OprD"/>
    <property type="match status" value="1"/>
</dbReference>
<dbReference type="Gene3D" id="2.40.160.10">
    <property type="entry name" value="Porin"/>
    <property type="match status" value="1"/>
</dbReference>
<sequence length="481" mass="53157">MKHPFGSGTLLSLSLLAMSVHAQTLDTQTDVTPTPENPSPVTEIQRLPTVDEPVRGQAGATGFFEGQALTLTTRNFAAREQMQDSFYFRIPKEGGSELTHTRRAWVQGTVLKYSSGYTQGPVGFGVDIAAFNAINLERGKGRIGGGGNRTLASDGRGVDEWSKLGVADVRLRVSNTELKAGRFLVDTPVFNYIDNRALPSSFTGYAVTSEELDDLALQAGSFRRVSPRTGSGDEPLTTEYGTREARGDRYHYLGGTYKAADNLEISAYGGRFEDVWNQYYLGVTHDLGDRETLSLRTAFNGYRTTDAGSREAGYIDNNTWSLAFTLGHRAHGLTLAWQQVDGDEYFDYVHETAAIYLANSLLSDFNSPNEKSAQIRYDTDWSYFGIPGFSTALWYAKGWDIDGTHYDGDRNGAYGNYAEVRAMDGERHHEYGITGGYKVQGGVLKDSTFKVMYMSHRASKDQIDGSVDELRIVSTFPFNLL</sequence>
<feature type="signal peptide" evidence="4">
    <location>
        <begin position="1"/>
        <end position="22"/>
    </location>
</feature>
<proteinExistence type="inferred from homology"/>
<feature type="chain" id="PRO_5024431903" evidence="4">
    <location>
        <begin position="23"/>
        <end position="481"/>
    </location>
</feature>
<dbReference type="InterPro" id="IPR023614">
    <property type="entry name" value="Porin_dom_sf"/>
</dbReference>
<dbReference type="RefSeq" id="WP_138410569.1">
    <property type="nucleotide sequence ID" value="NZ_QLAF01000007.1"/>
</dbReference>
<evidence type="ECO:0000256" key="2">
    <source>
        <dbReference type="ARBA" id="ARBA00022448"/>
    </source>
</evidence>